<keyword evidence="3" id="KW-1185">Reference proteome</keyword>
<evidence type="ECO:0000313" key="3">
    <source>
        <dbReference type="Proteomes" id="UP000502823"/>
    </source>
</evidence>
<protein>
    <recommendedName>
        <fullName evidence="1">Reverse transcriptase domain-containing protein</fullName>
    </recommendedName>
</protein>
<sequence length="128" mass="15273">MGSPLSPVIANFFMEDFEERALQQATLKPLCWFRYMDDTFVIWPHGPINLEEFLERLYVLHRNIQFTMETEKEDHLPFLDIDIYRRPDDSLVHKVYQHEGNWFLYSVTTESGQLWSENDDVLNCNGVQ</sequence>
<organism evidence="2 3">
    <name type="scientific">Coptotermes formosanus</name>
    <name type="common">Formosan subterranean termite</name>
    <dbReference type="NCBI Taxonomy" id="36987"/>
    <lineage>
        <taxon>Eukaryota</taxon>
        <taxon>Metazoa</taxon>
        <taxon>Ecdysozoa</taxon>
        <taxon>Arthropoda</taxon>
        <taxon>Hexapoda</taxon>
        <taxon>Insecta</taxon>
        <taxon>Pterygota</taxon>
        <taxon>Neoptera</taxon>
        <taxon>Polyneoptera</taxon>
        <taxon>Dictyoptera</taxon>
        <taxon>Blattodea</taxon>
        <taxon>Blattoidea</taxon>
        <taxon>Termitoidae</taxon>
        <taxon>Rhinotermitidae</taxon>
        <taxon>Coptotermes</taxon>
    </lineage>
</organism>
<accession>A0A6L2PZE8</accession>
<dbReference type="CDD" id="cd00304">
    <property type="entry name" value="RT_like"/>
    <property type="match status" value="1"/>
</dbReference>
<dbReference type="Proteomes" id="UP000502823">
    <property type="component" value="Unassembled WGS sequence"/>
</dbReference>
<dbReference type="PANTHER" id="PTHR21301:SF11">
    <property type="entry name" value="GIY-YIG DOMAIN-CONTAINING PROTEIN"/>
    <property type="match status" value="1"/>
</dbReference>
<comment type="caution">
    <text evidence="2">The sequence shown here is derived from an EMBL/GenBank/DDBJ whole genome shotgun (WGS) entry which is preliminary data.</text>
</comment>
<evidence type="ECO:0000313" key="2">
    <source>
        <dbReference type="EMBL" id="GFG37926.1"/>
    </source>
</evidence>
<gene>
    <name evidence="2" type="ORF">Cfor_07414</name>
</gene>
<dbReference type="EMBL" id="BLKM01000729">
    <property type="protein sequence ID" value="GFG37926.1"/>
    <property type="molecule type" value="Genomic_DNA"/>
</dbReference>
<dbReference type="AlphaFoldDB" id="A0A6L2PZE8"/>
<dbReference type="Pfam" id="PF00078">
    <property type="entry name" value="RVT_1"/>
    <property type="match status" value="1"/>
</dbReference>
<feature type="domain" description="Reverse transcriptase" evidence="1">
    <location>
        <begin position="1"/>
        <end position="107"/>
    </location>
</feature>
<dbReference type="InParanoid" id="A0A6L2PZE8"/>
<proteinExistence type="predicted"/>
<reference evidence="3" key="1">
    <citation type="submission" date="2020-01" db="EMBL/GenBank/DDBJ databases">
        <title>Draft genome sequence of the Termite Coptotermes fromosanus.</title>
        <authorList>
            <person name="Itakura S."/>
            <person name="Yosikawa Y."/>
            <person name="Umezawa K."/>
        </authorList>
    </citation>
    <scope>NUCLEOTIDE SEQUENCE [LARGE SCALE GENOMIC DNA]</scope>
</reference>
<dbReference type="InterPro" id="IPR000477">
    <property type="entry name" value="RT_dom"/>
</dbReference>
<name>A0A6L2PZE8_COPFO</name>
<evidence type="ECO:0000259" key="1">
    <source>
        <dbReference type="PROSITE" id="PS50878"/>
    </source>
</evidence>
<dbReference type="OrthoDB" id="10018421at2759"/>
<dbReference type="PROSITE" id="PS50878">
    <property type="entry name" value="RT_POL"/>
    <property type="match status" value="1"/>
</dbReference>
<dbReference type="PANTHER" id="PTHR21301">
    <property type="entry name" value="REVERSE TRANSCRIPTASE"/>
    <property type="match status" value="1"/>
</dbReference>